<sequence length="124" mass="13922">WIKDNVHGKNILDVGPMGGGGSLFAHQALRSANPEANITALDINIPEWFEKKIGSKGVKASVYNMPLENESFDCIFMGEILEHLENPYKAIKEVSRVMKEGGRLYLTTPNTFTYQNIIRALKNR</sequence>
<dbReference type="GO" id="GO:0008757">
    <property type="term" value="F:S-adenosylmethionine-dependent methyltransferase activity"/>
    <property type="evidence" value="ECO:0007669"/>
    <property type="project" value="InterPro"/>
</dbReference>
<dbReference type="InterPro" id="IPR013216">
    <property type="entry name" value="Methyltransf_11"/>
</dbReference>
<proteinExistence type="predicted"/>
<dbReference type="SUPFAM" id="SSF53335">
    <property type="entry name" value="S-adenosyl-L-methionine-dependent methyltransferases"/>
    <property type="match status" value="1"/>
</dbReference>
<evidence type="ECO:0000313" key="3">
    <source>
        <dbReference type="EMBL" id="GAG76193.1"/>
    </source>
</evidence>
<feature type="non-terminal residue" evidence="3">
    <location>
        <position position="1"/>
    </location>
</feature>
<organism evidence="3">
    <name type="scientific">marine sediment metagenome</name>
    <dbReference type="NCBI Taxonomy" id="412755"/>
    <lineage>
        <taxon>unclassified sequences</taxon>
        <taxon>metagenomes</taxon>
        <taxon>ecological metagenomes</taxon>
    </lineage>
</organism>
<dbReference type="InterPro" id="IPR050447">
    <property type="entry name" value="Erg6_SMT_methyltransf"/>
</dbReference>
<dbReference type="InterPro" id="IPR029063">
    <property type="entry name" value="SAM-dependent_MTases_sf"/>
</dbReference>
<dbReference type="Pfam" id="PF08241">
    <property type="entry name" value="Methyltransf_11"/>
    <property type="match status" value="1"/>
</dbReference>
<feature type="non-terminal residue" evidence="3">
    <location>
        <position position="124"/>
    </location>
</feature>
<comment type="caution">
    <text evidence="3">The sequence shown here is derived from an EMBL/GenBank/DDBJ whole genome shotgun (WGS) entry which is preliminary data.</text>
</comment>
<dbReference type="PANTHER" id="PTHR44068:SF11">
    <property type="entry name" value="GERANYL DIPHOSPHATE 2-C-METHYLTRANSFERASE"/>
    <property type="match status" value="1"/>
</dbReference>
<feature type="domain" description="Methyltransferase type 11" evidence="2">
    <location>
        <begin position="18"/>
        <end position="106"/>
    </location>
</feature>
<evidence type="ECO:0000259" key="2">
    <source>
        <dbReference type="Pfam" id="PF08241"/>
    </source>
</evidence>
<dbReference type="AlphaFoldDB" id="X1AVC3"/>
<dbReference type="EMBL" id="BART01014669">
    <property type="protein sequence ID" value="GAG76193.1"/>
    <property type="molecule type" value="Genomic_DNA"/>
</dbReference>
<name>X1AVC3_9ZZZZ</name>
<evidence type="ECO:0000256" key="1">
    <source>
        <dbReference type="ARBA" id="ARBA00022679"/>
    </source>
</evidence>
<accession>X1AVC3</accession>
<protein>
    <recommendedName>
        <fullName evidence="2">Methyltransferase type 11 domain-containing protein</fullName>
    </recommendedName>
</protein>
<dbReference type="CDD" id="cd02440">
    <property type="entry name" value="AdoMet_MTases"/>
    <property type="match status" value="1"/>
</dbReference>
<keyword evidence="1" id="KW-0808">Transferase</keyword>
<gene>
    <name evidence="3" type="ORF">S01H4_29064</name>
</gene>
<reference evidence="3" key="1">
    <citation type="journal article" date="2014" name="Front. Microbiol.">
        <title>High frequency of phylogenetically diverse reductive dehalogenase-homologous genes in deep subseafloor sedimentary metagenomes.</title>
        <authorList>
            <person name="Kawai M."/>
            <person name="Futagami T."/>
            <person name="Toyoda A."/>
            <person name="Takaki Y."/>
            <person name="Nishi S."/>
            <person name="Hori S."/>
            <person name="Arai W."/>
            <person name="Tsubouchi T."/>
            <person name="Morono Y."/>
            <person name="Uchiyama I."/>
            <person name="Ito T."/>
            <person name="Fujiyama A."/>
            <person name="Inagaki F."/>
            <person name="Takami H."/>
        </authorList>
    </citation>
    <scope>NUCLEOTIDE SEQUENCE</scope>
    <source>
        <strain evidence="3">Expedition CK06-06</strain>
    </source>
</reference>
<dbReference type="Gene3D" id="3.40.50.150">
    <property type="entry name" value="Vaccinia Virus protein VP39"/>
    <property type="match status" value="1"/>
</dbReference>
<dbReference type="PANTHER" id="PTHR44068">
    <property type="entry name" value="ZGC:194242"/>
    <property type="match status" value="1"/>
</dbReference>